<dbReference type="SUPFAM" id="SSF55486">
    <property type="entry name" value="Metalloproteases ('zincins'), catalytic domain"/>
    <property type="match status" value="1"/>
</dbReference>
<evidence type="ECO:0000259" key="2">
    <source>
        <dbReference type="Pfam" id="PF01433"/>
    </source>
</evidence>
<dbReference type="RefSeq" id="WP_317936092.1">
    <property type="nucleotide sequence ID" value="NZ_JAUBDH010000006.1"/>
</dbReference>
<dbReference type="Proteomes" id="UP001280629">
    <property type="component" value="Unassembled WGS sequence"/>
</dbReference>
<dbReference type="InterPro" id="IPR027268">
    <property type="entry name" value="Peptidase_M4/M1_CTD_sf"/>
</dbReference>
<evidence type="ECO:0000256" key="1">
    <source>
        <dbReference type="SAM" id="SignalP"/>
    </source>
</evidence>
<reference evidence="3 4" key="1">
    <citation type="submission" date="2023-06" db="EMBL/GenBank/DDBJ databases">
        <title>Sporosarcina sp. nov., isolated from Korean traditional fermented seafood 'Jeotgal'.</title>
        <authorList>
            <person name="Yang A.-I."/>
            <person name="Shin N.-R."/>
        </authorList>
    </citation>
    <scope>NUCLEOTIDE SEQUENCE [LARGE SCALE GENOMIC DNA]</scope>
    <source>
        <strain evidence="3 4">KCTC3840</strain>
    </source>
</reference>
<comment type="caution">
    <text evidence="3">The sequence shown here is derived from an EMBL/GenBank/DDBJ whole genome shotgun (WGS) entry which is preliminary data.</text>
</comment>
<dbReference type="PROSITE" id="PS51257">
    <property type="entry name" value="PROKAR_LIPOPROTEIN"/>
    <property type="match status" value="1"/>
</dbReference>
<evidence type="ECO:0000313" key="4">
    <source>
        <dbReference type="Proteomes" id="UP001280629"/>
    </source>
</evidence>
<keyword evidence="1" id="KW-0732">Signal</keyword>
<sequence>MNKLIILVLSSLFVLTGCSQKSVTQPTSSTSYSTSELSTDSITYGPVSPDYKIEADYDEDRHQLNTHLQVAFENNVEDQLEDLYFNLWPNADEFEEGSIDIQTVHVNGEEVSFTIEDTVLSLSGFLLKHDEMTTIEMDFNVQIPELQHRFGWSERQVSLGNWFPILAVYDAHEWNTHPYYADGESFYSITGDYDVTFTVPDGLEVAATGERKSVSHTKDGLTYKFSAKQVRDFAAVFNTGFKSLQDRIQGTDMIVLFLPGEENQAQLMLEAAQKTMPLYNEKYGEYPWNTLTIVSTDYGQTFDGGMEYPQLVTINTPTLSDEEELGLTVAHEIAHQWFYSLVGNDQYREPWLDESLTTFASYAAYYETTDFDWIEEEELEDTITSPVSAFQEDTSDRYGNTMYDGGAQMLSELHDLLGENVFFKGMRTYVDEMQFGIATTADFIRIMQQVSEENLKPFFTEHGVYLQETIQ</sequence>
<proteinExistence type="predicted"/>
<dbReference type="CDD" id="cd09604">
    <property type="entry name" value="M1_APN_like"/>
    <property type="match status" value="1"/>
</dbReference>
<accession>A0ABU4G0N7</accession>
<gene>
    <name evidence="3" type="ORF">QT716_10850</name>
</gene>
<protein>
    <submittedName>
        <fullName evidence="3">M1 family metallopeptidase</fullName>
        <ecNumber evidence="3">3.4.11.-</ecNumber>
    </submittedName>
</protein>
<dbReference type="PANTHER" id="PTHR45726:SF3">
    <property type="entry name" value="LEUKOTRIENE A-4 HYDROLASE"/>
    <property type="match status" value="1"/>
</dbReference>
<feature type="signal peptide" evidence="1">
    <location>
        <begin position="1"/>
        <end position="21"/>
    </location>
</feature>
<keyword evidence="3" id="KW-0031">Aminopeptidase</keyword>
<dbReference type="InterPro" id="IPR014782">
    <property type="entry name" value="Peptidase_M1_dom"/>
</dbReference>
<keyword evidence="3" id="KW-0645">Protease</keyword>
<dbReference type="Pfam" id="PF01433">
    <property type="entry name" value="Peptidase_M1"/>
    <property type="match status" value="1"/>
</dbReference>
<dbReference type="InterPro" id="IPR034015">
    <property type="entry name" value="M1_LTA4H"/>
</dbReference>
<keyword evidence="3" id="KW-0378">Hydrolase</keyword>
<feature type="chain" id="PRO_5045843791" evidence="1">
    <location>
        <begin position="22"/>
        <end position="471"/>
    </location>
</feature>
<feature type="domain" description="Peptidase M1 membrane alanine aminopeptidase" evidence="2">
    <location>
        <begin position="269"/>
        <end position="460"/>
    </location>
</feature>
<evidence type="ECO:0000313" key="3">
    <source>
        <dbReference type="EMBL" id="MDW0110534.1"/>
    </source>
</evidence>
<dbReference type="GO" id="GO:0004177">
    <property type="term" value="F:aminopeptidase activity"/>
    <property type="evidence" value="ECO:0007669"/>
    <property type="project" value="UniProtKB-KW"/>
</dbReference>
<keyword evidence="4" id="KW-1185">Reference proteome</keyword>
<organism evidence="3 4">
    <name type="scientific">Sporosarcina aquimarina</name>
    <dbReference type="NCBI Taxonomy" id="114975"/>
    <lineage>
        <taxon>Bacteria</taxon>
        <taxon>Bacillati</taxon>
        <taxon>Bacillota</taxon>
        <taxon>Bacilli</taxon>
        <taxon>Bacillales</taxon>
        <taxon>Caryophanaceae</taxon>
        <taxon>Sporosarcina</taxon>
    </lineage>
</organism>
<name>A0ABU4G0N7_9BACL</name>
<dbReference type="EC" id="3.4.11.-" evidence="3"/>
<dbReference type="Gene3D" id="1.10.390.10">
    <property type="entry name" value="Neutral Protease Domain 2"/>
    <property type="match status" value="1"/>
</dbReference>
<dbReference type="EMBL" id="JAUBDH010000006">
    <property type="protein sequence ID" value="MDW0110534.1"/>
    <property type="molecule type" value="Genomic_DNA"/>
</dbReference>
<dbReference type="PANTHER" id="PTHR45726">
    <property type="entry name" value="LEUKOTRIENE A-4 HYDROLASE"/>
    <property type="match status" value="1"/>
</dbReference>